<dbReference type="KEGG" id="rhom:FRIFI_1204"/>
<proteinExistence type="predicted"/>
<accession>A0A2P2BQW3</accession>
<dbReference type="Proteomes" id="UP000245695">
    <property type="component" value="Chromosome 1"/>
</dbReference>
<gene>
    <name evidence="1" type="ORF">FRIFI_1204</name>
</gene>
<protein>
    <submittedName>
        <fullName evidence="1">Uncharacterized protein</fullName>
    </submittedName>
</protein>
<dbReference type="EMBL" id="LN650648">
    <property type="protein sequence ID" value="CEI72741.1"/>
    <property type="molecule type" value="Genomic_DNA"/>
</dbReference>
<reference evidence="1 2" key="1">
    <citation type="submission" date="2014-09" db="EMBL/GenBank/DDBJ databases">
        <authorList>
            <person name="Hornung B.V."/>
        </authorList>
    </citation>
    <scope>NUCLEOTIDE SEQUENCE [LARGE SCALE GENOMIC DNA]</scope>
    <source>
        <strain evidence="1 2">FRIFI</strain>
    </source>
</reference>
<dbReference type="AlphaFoldDB" id="A0A2P2BQW3"/>
<keyword evidence="2" id="KW-1185">Reference proteome</keyword>
<name>A0A2P2BQW3_9FIRM</name>
<dbReference type="RefSeq" id="WP_166505322.1">
    <property type="nucleotide sequence ID" value="NZ_JAKNTP010000001.1"/>
</dbReference>
<evidence type="ECO:0000313" key="1">
    <source>
        <dbReference type="EMBL" id="CEI72741.1"/>
    </source>
</evidence>
<organism evidence="1 2">
    <name type="scientific">Romboutsia hominis</name>
    <dbReference type="NCBI Taxonomy" id="1507512"/>
    <lineage>
        <taxon>Bacteria</taxon>
        <taxon>Bacillati</taxon>
        <taxon>Bacillota</taxon>
        <taxon>Clostridia</taxon>
        <taxon>Peptostreptococcales</taxon>
        <taxon>Peptostreptococcaceae</taxon>
        <taxon>Romboutsia</taxon>
    </lineage>
</organism>
<evidence type="ECO:0000313" key="2">
    <source>
        <dbReference type="Proteomes" id="UP000245695"/>
    </source>
</evidence>
<sequence length="89" mass="10802">MDDYINYLEKNLNLYDYTLIKTTSTKAVIIKTYFKYTKCIYISYIDDFIEIRIDKIFDFYTVGNNIERLIIPRKTFNNLDDSLNYIQKI</sequence>